<dbReference type="Proteomes" id="UP000501991">
    <property type="component" value="Chromosome"/>
</dbReference>
<dbReference type="PANTHER" id="PTHR36529:SF1">
    <property type="entry name" value="GLYCOSYLTRANSFERASE"/>
    <property type="match status" value="1"/>
</dbReference>
<keyword evidence="2" id="KW-1185">Reference proteome</keyword>
<dbReference type="Gene3D" id="3.90.550.10">
    <property type="entry name" value="Spore Coat Polysaccharide Biosynthesis Protein SpsA, Chain A"/>
    <property type="match status" value="1"/>
</dbReference>
<name>A0A6C1B3M6_9RHOO</name>
<organism evidence="1 2">
    <name type="scientific">Nitrogeniibacter mangrovi</name>
    <dbReference type="NCBI Taxonomy" id="2016596"/>
    <lineage>
        <taxon>Bacteria</taxon>
        <taxon>Pseudomonadati</taxon>
        <taxon>Pseudomonadota</taxon>
        <taxon>Betaproteobacteria</taxon>
        <taxon>Rhodocyclales</taxon>
        <taxon>Zoogloeaceae</taxon>
        <taxon>Nitrogeniibacter</taxon>
    </lineage>
</organism>
<dbReference type="AlphaFoldDB" id="A0A6C1B3M6"/>
<proteinExistence type="predicted"/>
<dbReference type="KEGG" id="azq:G3580_11815"/>
<dbReference type="RefSeq" id="WP_173765750.1">
    <property type="nucleotide sequence ID" value="NZ_CP048836.1"/>
</dbReference>
<dbReference type="EMBL" id="CP048836">
    <property type="protein sequence ID" value="QID18262.1"/>
    <property type="molecule type" value="Genomic_DNA"/>
</dbReference>
<keyword evidence="1" id="KW-0808">Transferase</keyword>
<dbReference type="PANTHER" id="PTHR36529">
    <property type="entry name" value="SLL1095 PROTEIN"/>
    <property type="match status" value="1"/>
</dbReference>
<dbReference type="SUPFAM" id="SSF53448">
    <property type="entry name" value="Nucleotide-diphospho-sugar transferases"/>
    <property type="match status" value="1"/>
</dbReference>
<dbReference type="InterPro" id="IPR018641">
    <property type="entry name" value="Trfase_1_rSAM/seldom-assoc"/>
</dbReference>
<dbReference type="InterPro" id="IPR029044">
    <property type="entry name" value="Nucleotide-diphossugar_trans"/>
</dbReference>
<dbReference type="GO" id="GO:0016740">
    <property type="term" value="F:transferase activity"/>
    <property type="evidence" value="ECO:0007669"/>
    <property type="project" value="UniProtKB-KW"/>
</dbReference>
<evidence type="ECO:0000313" key="1">
    <source>
        <dbReference type="EMBL" id="QID18262.1"/>
    </source>
</evidence>
<dbReference type="Pfam" id="PF09837">
    <property type="entry name" value="DUF2064"/>
    <property type="match status" value="1"/>
</dbReference>
<reference evidence="1 2" key="1">
    <citation type="submission" date="2020-02" db="EMBL/GenBank/DDBJ databases">
        <title>Nitrogenibacter mangrovi gen. nov., sp. nov. isolated from mangrove sediment, a denitrifying betaproteobacterium.</title>
        <authorList>
            <person name="Liao H."/>
            <person name="Tian Y."/>
        </authorList>
    </citation>
    <scope>NUCLEOTIDE SEQUENCE [LARGE SCALE GENOMIC DNA]</scope>
    <source>
        <strain evidence="1 2">M9-3-2</strain>
    </source>
</reference>
<dbReference type="NCBIfam" id="TIGR04282">
    <property type="entry name" value="glyco_like_cofC"/>
    <property type="match status" value="1"/>
</dbReference>
<evidence type="ECO:0000313" key="2">
    <source>
        <dbReference type="Proteomes" id="UP000501991"/>
    </source>
</evidence>
<sequence>MSRPQVAIAVFAKAPVAGQAKTRLIPALGAARAARLHQALLERTVHTACAAGLGPVTLWCAPDTDHPVFTALARRHPIGRQAQVGADLGERMHHAFARHDAAGPMLLIGTDCPALATADLQAAATRLCAGEDAVFTPAEDGGYVLVGLHRPEKRVFDNVRWGGAQVMARTRDNLRAAALRWTELPMRWDVDRPVDLARLNTLRPALTDW</sequence>
<gene>
    <name evidence="1" type="ORF">G3580_11815</name>
</gene>
<accession>A0A6C1B3M6</accession>
<protein>
    <submittedName>
        <fullName evidence="1">Glycosyltransferase</fullName>
    </submittedName>
</protein>